<dbReference type="InterPro" id="IPR000873">
    <property type="entry name" value="AMP-dep_synth/lig_dom"/>
</dbReference>
<dbReference type="Pfam" id="PF00501">
    <property type="entry name" value="AMP-binding"/>
    <property type="match status" value="1"/>
</dbReference>
<dbReference type="Proteomes" id="UP001612741">
    <property type="component" value="Unassembled WGS sequence"/>
</dbReference>
<dbReference type="NCBIfam" id="TIGR01733">
    <property type="entry name" value="AA-adenyl-dom"/>
    <property type="match status" value="1"/>
</dbReference>
<name>A0ABW7YTU5_9ACTN</name>
<dbReference type="PROSITE" id="PS50075">
    <property type="entry name" value="CARRIER"/>
    <property type="match status" value="1"/>
</dbReference>
<evidence type="ECO:0000313" key="5">
    <source>
        <dbReference type="Proteomes" id="UP001612741"/>
    </source>
</evidence>
<dbReference type="SUPFAM" id="SSF56801">
    <property type="entry name" value="Acetyl-CoA synthetase-like"/>
    <property type="match status" value="1"/>
</dbReference>
<protein>
    <submittedName>
        <fullName evidence="4">Amino acid adenylation domain-containing protein</fullName>
    </submittedName>
</protein>
<accession>A0ABW7YTU5</accession>
<gene>
    <name evidence="4" type="ORF">ACIBG2_16600</name>
</gene>
<reference evidence="4 5" key="1">
    <citation type="submission" date="2024-10" db="EMBL/GenBank/DDBJ databases">
        <title>The Natural Products Discovery Center: Release of the First 8490 Sequenced Strains for Exploring Actinobacteria Biosynthetic Diversity.</title>
        <authorList>
            <person name="Kalkreuter E."/>
            <person name="Kautsar S.A."/>
            <person name="Yang D."/>
            <person name="Bader C.D."/>
            <person name="Teijaro C.N."/>
            <person name="Fluegel L."/>
            <person name="Davis C.M."/>
            <person name="Simpson J.R."/>
            <person name="Lauterbach L."/>
            <person name="Steele A.D."/>
            <person name="Gui C."/>
            <person name="Meng S."/>
            <person name="Li G."/>
            <person name="Viehrig K."/>
            <person name="Ye F."/>
            <person name="Su P."/>
            <person name="Kiefer A.F."/>
            <person name="Nichols A."/>
            <person name="Cepeda A.J."/>
            <person name="Yan W."/>
            <person name="Fan B."/>
            <person name="Jiang Y."/>
            <person name="Adhikari A."/>
            <person name="Zheng C.-J."/>
            <person name="Schuster L."/>
            <person name="Cowan T.M."/>
            <person name="Smanski M.J."/>
            <person name="Chevrette M.G."/>
            <person name="De Carvalho L.P.S."/>
            <person name="Shen B."/>
        </authorList>
    </citation>
    <scope>NUCLEOTIDE SEQUENCE [LARGE SCALE GENOMIC DNA]</scope>
    <source>
        <strain evidence="4 5">NPDC050545</strain>
    </source>
</reference>
<dbReference type="SUPFAM" id="SSF47336">
    <property type="entry name" value="ACP-like"/>
    <property type="match status" value="1"/>
</dbReference>
<dbReference type="Gene3D" id="2.30.38.10">
    <property type="entry name" value="Luciferase, Domain 3"/>
    <property type="match status" value="1"/>
</dbReference>
<dbReference type="Gene3D" id="3.40.50.1820">
    <property type="entry name" value="alpha/beta hydrolase"/>
    <property type="match status" value="1"/>
</dbReference>
<evidence type="ECO:0000256" key="1">
    <source>
        <dbReference type="ARBA" id="ARBA00022450"/>
    </source>
</evidence>
<dbReference type="CDD" id="cd12117">
    <property type="entry name" value="A_NRPS_Srf_like"/>
    <property type="match status" value="1"/>
</dbReference>
<dbReference type="InterPro" id="IPR025110">
    <property type="entry name" value="AMP-bd_C"/>
</dbReference>
<dbReference type="InterPro" id="IPR010071">
    <property type="entry name" value="AA_adenyl_dom"/>
</dbReference>
<dbReference type="InterPro" id="IPR020806">
    <property type="entry name" value="PKS_PP-bd"/>
</dbReference>
<dbReference type="RefSeq" id="WP_397082242.1">
    <property type="nucleotide sequence ID" value="NZ_JBITGY010000004.1"/>
</dbReference>
<organism evidence="4 5">
    <name type="scientific">Nonomuraea typhae</name>
    <dbReference type="NCBI Taxonomy" id="2603600"/>
    <lineage>
        <taxon>Bacteria</taxon>
        <taxon>Bacillati</taxon>
        <taxon>Actinomycetota</taxon>
        <taxon>Actinomycetes</taxon>
        <taxon>Streptosporangiales</taxon>
        <taxon>Streptosporangiaceae</taxon>
        <taxon>Nonomuraea</taxon>
    </lineage>
</organism>
<dbReference type="EMBL" id="JBITGY010000004">
    <property type="protein sequence ID" value="MFI6499010.1"/>
    <property type="molecule type" value="Genomic_DNA"/>
</dbReference>
<dbReference type="InterPro" id="IPR029058">
    <property type="entry name" value="AB_hydrolase_fold"/>
</dbReference>
<evidence type="ECO:0000259" key="3">
    <source>
        <dbReference type="PROSITE" id="PS50075"/>
    </source>
</evidence>
<feature type="domain" description="Carrier" evidence="3">
    <location>
        <begin position="491"/>
        <end position="566"/>
    </location>
</feature>
<evidence type="ECO:0000256" key="2">
    <source>
        <dbReference type="ARBA" id="ARBA00022553"/>
    </source>
</evidence>
<dbReference type="PANTHER" id="PTHR45527">
    <property type="entry name" value="NONRIBOSOMAL PEPTIDE SYNTHETASE"/>
    <property type="match status" value="1"/>
</dbReference>
<dbReference type="InterPro" id="IPR045851">
    <property type="entry name" value="AMP-bd_C_sf"/>
</dbReference>
<dbReference type="PANTHER" id="PTHR45527:SF1">
    <property type="entry name" value="FATTY ACID SYNTHASE"/>
    <property type="match status" value="1"/>
</dbReference>
<dbReference type="SMART" id="SM00823">
    <property type="entry name" value="PKS_PP"/>
    <property type="match status" value="1"/>
</dbReference>
<dbReference type="Gene3D" id="3.30.300.30">
    <property type="match status" value="1"/>
</dbReference>
<sequence length="567" mass="60468">MYTPVHELVAARARTAPGRVAIVCQGVSLTYGALHTRAQRLARQLVARGVGPETAVGVFLDRSPEFVLTALGVLHAGGAYVPLDPAYPPDRLAFMLTATSIVITTSELADRLPPGTRVLTLDADGPVAPGPLPAVHPENLAYTMFTSGSTGVPKGVSVRHAGITRLVRDPSYVKLTEEETVLHASSVSFDAATFEIWGALAGGARLVVVPAGPQSAADLGALLRTERVTTAFFTTGLFHLLVDECLPDLAGLRQVLVGGDVLSPTHARAFVRALPATRLINAYGPTEVTTFTTSHHVALRWGEGIPIGRPIDDTWIRILDDDLQPTGTGHLYAGGAGLARGYHGDPALTAERFIPDPYGTGERLYATGDLARLLPSGAIEFLGRADQQVKRRGFRIEPGDIEEALRTDPRVRDAAVIASGDGAEHKVLTACVVLDAPAPDLRERLRERLPDYLMPDRWAVLDALPLNPNGKVDRAALATVAPRPELAAGAGPVGELESAIAAIWGELFEVERVGRHDDFFDLGGHSLLASRMSTRLRRTLGSAVPVRAIFDHPTVAELAEHIRCGEP</sequence>
<dbReference type="Pfam" id="PF13193">
    <property type="entry name" value="AMP-binding_C"/>
    <property type="match status" value="1"/>
</dbReference>
<dbReference type="InterPro" id="IPR009081">
    <property type="entry name" value="PP-bd_ACP"/>
</dbReference>
<keyword evidence="5" id="KW-1185">Reference proteome</keyword>
<keyword evidence="2" id="KW-0597">Phosphoprotein</keyword>
<dbReference type="Pfam" id="PF00550">
    <property type="entry name" value="PP-binding"/>
    <property type="match status" value="1"/>
</dbReference>
<dbReference type="InterPro" id="IPR036736">
    <property type="entry name" value="ACP-like_sf"/>
</dbReference>
<comment type="caution">
    <text evidence="4">The sequence shown here is derived from an EMBL/GenBank/DDBJ whole genome shotgun (WGS) entry which is preliminary data.</text>
</comment>
<keyword evidence="1" id="KW-0596">Phosphopantetheine</keyword>
<evidence type="ECO:0000313" key="4">
    <source>
        <dbReference type="EMBL" id="MFI6499010.1"/>
    </source>
</evidence>
<proteinExistence type="predicted"/>
<dbReference type="Gene3D" id="3.40.50.980">
    <property type="match status" value="2"/>
</dbReference>